<dbReference type="Gene3D" id="1.10.238.10">
    <property type="entry name" value="EF-hand"/>
    <property type="match status" value="1"/>
</dbReference>
<keyword evidence="1" id="KW-0479">Metal-binding</keyword>
<proteinExistence type="predicted"/>
<dbReference type="SUPFAM" id="SSF47473">
    <property type="entry name" value="EF-hand"/>
    <property type="match status" value="1"/>
</dbReference>
<keyword evidence="3" id="KW-0106">Calcium</keyword>
<dbReference type="InterPro" id="IPR051581">
    <property type="entry name" value="Ca-bind"/>
</dbReference>
<dbReference type="EMBL" id="ATMH01007907">
    <property type="protein sequence ID" value="EPY23051.1"/>
    <property type="molecule type" value="Genomic_DNA"/>
</dbReference>
<evidence type="ECO:0000256" key="2">
    <source>
        <dbReference type="ARBA" id="ARBA00022737"/>
    </source>
</evidence>
<keyword evidence="2" id="KW-0677">Repeat</keyword>
<dbReference type="PROSITE" id="PS50222">
    <property type="entry name" value="EF_HAND_2"/>
    <property type="match status" value="1"/>
</dbReference>
<dbReference type="PANTHER" id="PTHR34524:SF16">
    <property type="entry name" value="PROTEIN, PUTATIVE-RELATED"/>
    <property type="match status" value="1"/>
</dbReference>
<reference evidence="5 6" key="1">
    <citation type="journal article" date="2013" name="PLoS ONE">
        <title>Predicting the Proteins of Angomonas deanei, Strigomonas culicis and Their Respective Endosymbionts Reveals New Aspects of the Trypanosomatidae Family.</title>
        <authorList>
            <person name="Motta M.C."/>
            <person name="Martins A.C."/>
            <person name="de Souza S.S."/>
            <person name="Catta-Preta C.M."/>
            <person name="Silva R."/>
            <person name="Klein C.C."/>
            <person name="de Almeida L.G."/>
            <person name="de Lima Cunha O."/>
            <person name="Ciapina L.P."/>
            <person name="Brocchi M."/>
            <person name="Colabardini A.C."/>
            <person name="de Araujo Lima B."/>
            <person name="Machado C.R."/>
            <person name="de Almeida Soares C.M."/>
            <person name="Probst C.M."/>
            <person name="de Menezes C.B."/>
            <person name="Thompson C.E."/>
            <person name="Bartholomeu D.C."/>
            <person name="Gradia D.F."/>
            <person name="Pavoni D.P."/>
            <person name="Grisard E.C."/>
            <person name="Fantinatti-Garboggini F."/>
            <person name="Marchini F.K."/>
            <person name="Rodrigues-Luiz G.F."/>
            <person name="Wagner G."/>
            <person name="Goldman G.H."/>
            <person name="Fietto J.L."/>
            <person name="Elias M.C."/>
            <person name="Goldman M.H."/>
            <person name="Sagot M.F."/>
            <person name="Pereira M."/>
            <person name="Stoco P.H."/>
            <person name="de Mendonca-Neto R.P."/>
            <person name="Teixeira S.M."/>
            <person name="Maciel T.E."/>
            <person name="de Oliveira Mendes T.A."/>
            <person name="Urmenyi T.P."/>
            <person name="de Souza W."/>
            <person name="Schenkman S."/>
            <person name="de Vasconcelos A.T."/>
        </authorList>
    </citation>
    <scope>NUCLEOTIDE SEQUENCE [LARGE SCALE GENOMIC DNA]</scope>
</reference>
<organism evidence="5 6">
    <name type="scientific">Strigomonas culicis</name>
    <dbReference type="NCBI Taxonomy" id="28005"/>
    <lineage>
        <taxon>Eukaryota</taxon>
        <taxon>Discoba</taxon>
        <taxon>Euglenozoa</taxon>
        <taxon>Kinetoplastea</taxon>
        <taxon>Metakinetoplastina</taxon>
        <taxon>Trypanosomatida</taxon>
        <taxon>Trypanosomatidae</taxon>
        <taxon>Strigomonadinae</taxon>
        <taxon>Strigomonas</taxon>
    </lineage>
</organism>
<dbReference type="PANTHER" id="PTHR34524">
    <property type="entry name" value="CALCYPHOSIN"/>
    <property type="match status" value="1"/>
</dbReference>
<feature type="domain" description="EF-hand" evidence="4">
    <location>
        <begin position="299"/>
        <end position="334"/>
    </location>
</feature>
<accession>S9V7W4</accession>
<gene>
    <name evidence="5" type="ORF">STCU_07907</name>
</gene>
<dbReference type="Proteomes" id="UP000015354">
    <property type="component" value="Unassembled WGS sequence"/>
</dbReference>
<sequence>MLKFKESSFFLFLFVCRRSAFYKRNMSVRMSASLYSDLVRIERGDYVTFHCELLSQVQTDLHRYFFGCYYPRWHGFYMEEVREVIGTLGRTELKHFPAFPFDVYLREDGEHYLTDDFQVDAIMVLGQPQNQRDDDVKRFKIVSVDTQHLLTKNGFGLQSIKHNRSTNGNPNTMLSTTTGQRYAVDISDEVAELLLALRNAYVLHAGGGIPELGVKAMGRPFRRVAEDGRRWMTLEGVVQLVRDSRAYGAAADDFQASRQRQADVRDIAETIYTAFPEEPDRGIDYDTFINYIRGPMSAARKEKVIHVFRRLDYDQDGLLKILDLQALFNASEHPVVVADKIFAADKLLKGFVSIWDESKRGHGTIPLSEFLDYYNGLSAVIEDDEVFFGILTTTWKLPSWSSSASGKIPFAK</sequence>
<dbReference type="InterPro" id="IPR002048">
    <property type="entry name" value="EF_hand_dom"/>
</dbReference>
<evidence type="ECO:0000259" key="4">
    <source>
        <dbReference type="PROSITE" id="PS50222"/>
    </source>
</evidence>
<dbReference type="OrthoDB" id="444540at2759"/>
<comment type="caution">
    <text evidence="5">The sequence shown here is derived from an EMBL/GenBank/DDBJ whole genome shotgun (WGS) entry which is preliminary data.</text>
</comment>
<dbReference type="InterPro" id="IPR011992">
    <property type="entry name" value="EF-hand-dom_pair"/>
</dbReference>
<evidence type="ECO:0000256" key="1">
    <source>
        <dbReference type="ARBA" id="ARBA00022723"/>
    </source>
</evidence>
<dbReference type="GO" id="GO:0005509">
    <property type="term" value="F:calcium ion binding"/>
    <property type="evidence" value="ECO:0007669"/>
    <property type="project" value="InterPro"/>
</dbReference>
<evidence type="ECO:0000313" key="5">
    <source>
        <dbReference type="EMBL" id="EPY23051.1"/>
    </source>
</evidence>
<protein>
    <submittedName>
        <fullName evidence="5">Calcium-binding protein</fullName>
    </submittedName>
</protein>
<evidence type="ECO:0000256" key="3">
    <source>
        <dbReference type="ARBA" id="ARBA00022837"/>
    </source>
</evidence>
<name>S9V7W4_9TRYP</name>
<dbReference type="AlphaFoldDB" id="S9V7W4"/>
<evidence type="ECO:0000313" key="6">
    <source>
        <dbReference type="Proteomes" id="UP000015354"/>
    </source>
</evidence>
<keyword evidence="6" id="KW-1185">Reference proteome</keyword>